<evidence type="ECO:0000256" key="13">
    <source>
        <dbReference type="SAM" id="Phobius"/>
    </source>
</evidence>
<dbReference type="GO" id="GO:0046872">
    <property type="term" value="F:metal ion binding"/>
    <property type="evidence" value="ECO:0007669"/>
    <property type="project" value="UniProtKB-KW"/>
</dbReference>
<dbReference type="CDD" id="cd06158">
    <property type="entry name" value="S2P-M50_like_1"/>
    <property type="match status" value="1"/>
</dbReference>
<sequence length="256" mass="26772">MHSPTRRISPWFLLLLGITVAGGVLAALAVPAGSEPLAIFGVFVIVLAGWAVSLCLHEFGHAITAYRGGDTSVALKGYLTLDVRRYTDPGLSLVLPLIILLIGGLPLPGGAVWINQAALRSRAWRTGVSVAGPAANLAVGIVLIITVALFPALPTPVAAGLSALALLQIVAFVLNMLPVPGLDGWGAIEPYLSMPAQRLGDRVRPWAPLALLAVLLFVPGISTLFFAGTQILYSLVGGDARLAGQGFSALFFWRNL</sequence>
<evidence type="ECO:0000256" key="9">
    <source>
        <dbReference type="ARBA" id="ARBA00022833"/>
    </source>
</evidence>
<evidence type="ECO:0000256" key="2">
    <source>
        <dbReference type="ARBA" id="ARBA00004651"/>
    </source>
</evidence>
<dbReference type="GO" id="GO:0008237">
    <property type="term" value="F:metallopeptidase activity"/>
    <property type="evidence" value="ECO:0007669"/>
    <property type="project" value="UniProtKB-KW"/>
</dbReference>
<feature type="transmembrane region" description="Helical" evidence="13">
    <location>
        <begin position="37"/>
        <end position="57"/>
    </location>
</feature>
<evidence type="ECO:0000256" key="3">
    <source>
        <dbReference type="ARBA" id="ARBA00007931"/>
    </source>
</evidence>
<feature type="transmembrane region" description="Helical" evidence="13">
    <location>
        <begin position="165"/>
        <end position="186"/>
    </location>
</feature>
<evidence type="ECO:0000256" key="4">
    <source>
        <dbReference type="ARBA" id="ARBA00022475"/>
    </source>
</evidence>
<evidence type="ECO:0000256" key="8">
    <source>
        <dbReference type="ARBA" id="ARBA00022801"/>
    </source>
</evidence>
<comment type="similarity">
    <text evidence="3">Belongs to the peptidase M50B family.</text>
</comment>
<evidence type="ECO:0000256" key="1">
    <source>
        <dbReference type="ARBA" id="ARBA00001947"/>
    </source>
</evidence>
<feature type="transmembrane region" description="Helical" evidence="13">
    <location>
        <begin position="134"/>
        <end position="153"/>
    </location>
</feature>
<evidence type="ECO:0000256" key="12">
    <source>
        <dbReference type="ARBA" id="ARBA00023136"/>
    </source>
</evidence>
<keyword evidence="7" id="KW-0479">Metal-binding</keyword>
<organism evidence="14 15">
    <name type="scientific">Pseudonocardia ammonioxydans</name>
    <dbReference type="NCBI Taxonomy" id="260086"/>
    <lineage>
        <taxon>Bacteria</taxon>
        <taxon>Bacillati</taxon>
        <taxon>Actinomycetota</taxon>
        <taxon>Actinomycetes</taxon>
        <taxon>Pseudonocardiales</taxon>
        <taxon>Pseudonocardiaceae</taxon>
        <taxon>Pseudonocardia</taxon>
    </lineage>
</organism>
<dbReference type="PANTHER" id="PTHR35864">
    <property type="entry name" value="ZINC METALLOPROTEASE MJ0611-RELATED"/>
    <property type="match status" value="1"/>
</dbReference>
<dbReference type="PANTHER" id="PTHR35864:SF1">
    <property type="entry name" value="ZINC METALLOPROTEASE YWHC-RELATED"/>
    <property type="match status" value="1"/>
</dbReference>
<keyword evidence="6 13" id="KW-0812">Transmembrane</keyword>
<evidence type="ECO:0000256" key="7">
    <source>
        <dbReference type="ARBA" id="ARBA00022723"/>
    </source>
</evidence>
<keyword evidence="4" id="KW-1003">Cell membrane</keyword>
<keyword evidence="9" id="KW-0862">Zinc</keyword>
<gene>
    <name evidence="14" type="ORF">SAMN05216207_100885</name>
</gene>
<name>A0A1I4WFR6_PSUAM</name>
<dbReference type="GO" id="GO:0005886">
    <property type="term" value="C:plasma membrane"/>
    <property type="evidence" value="ECO:0007669"/>
    <property type="project" value="UniProtKB-SubCell"/>
</dbReference>
<dbReference type="InterPro" id="IPR044537">
    <property type="entry name" value="Rip2-like"/>
</dbReference>
<evidence type="ECO:0000256" key="5">
    <source>
        <dbReference type="ARBA" id="ARBA00022670"/>
    </source>
</evidence>
<feature type="transmembrane region" description="Helical" evidence="13">
    <location>
        <begin position="206"/>
        <end position="227"/>
    </location>
</feature>
<keyword evidence="11" id="KW-0482">Metalloprotease</keyword>
<evidence type="ECO:0000256" key="10">
    <source>
        <dbReference type="ARBA" id="ARBA00022989"/>
    </source>
</evidence>
<dbReference type="OrthoDB" id="9800627at2"/>
<feature type="transmembrane region" description="Helical" evidence="13">
    <location>
        <begin position="12"/>
        <end position="31"/>
    </location>
</feature>
<evidence type="ECO:0000313" key="15">
    <source>
        <dbReference type="Proteomes" id="UP000199614"/>
    </source>
</evidence>
<keyword evidence="12 13" id="KW-0472">Membrane</keyword>
<dbReference type="GO" id="GO:0006508">
    <property type="term" value="P:proteolysis"/>
    <property type="evidence" value="ECO:0007669"/>
    <property type="project" value="UniProtKB-KW"/>
</dbReference>
<keyword evidence="5 14" id="KW-0645">Protease</keyword>
<comment type="cofactor">
    <cofactor evidence="1">
        <name>Zn(2+)</name>
        <dbReference type="ChEBI" id="CHEBI:29105"/>
    </cofactor>
</comment>
<keyword evidence="8" id="KW-0378">Hydrolase</keyword>
<protein>
    <submittedName>
        <fullName evidence="14">Zn-dependent protease (Includes SpoIVFB)</fullName>
    </submittedName>
</protein>
<keyword evidence="15" id="KW-1185">Reference proteome</keyword>
<reference evidence="14 15" key="1">
    <citation type="submission" date="2016-10" db="EMBL/GenBank/DDBJ databases">
        <authorList>
            <person name="de Groot N.N."/>
        </authorList>
    </citation>
    <scope>NUCLEOTIDE SEQUENCE [LARGE SCALE GENOMIC DNA]</scope>
    <source>
        <strain evidence="14 15">CGMCC 4.1877</strain>
    </source>
</reference>
<dbReference type="RefSeq" id="WP_093340733.1">
    <property type="nucleotide sequence ID" value="NZ_FOUY01000008.1"/>
</dbReference>
<dbReference type="Proteomes" id="UP000199614">
    <property type="component" value="Unassembled WGS sequence"/>
</dbReference>
<evidence type="ECO:0000256" key="6">
    <source>
        <dbReference type="ARBA" id="ARBA00022692"/>
    </source>
</evidence>
<dbReference type="EMBL" id="FOUY01000008">
    <property type="protein sequence ID" value="SFN12070.1"/>
    <property type="molecule type" value="Genomic_DNA"/>
</dbReference>
<keyword evidence="10 13" id="KW-1133">Transmembrane helix</keyword>
<proteinExistence type="inferred from homology"/>
<accession>A0A1I4WFR6</accession>
<dbReference type="InterPro" id="IPR052348">
    <property type="entry name" value="Metallopeptidase_M50B"/>
</dbReference>
<dbReference type="STRING" id="260086.SAMN05216207_100885"/>
<comment type="subcellular location">
    <subcellularLocation>
        <location evidence="2">Cell membrane</location>
        <topology evidence="2">Multi-pass membrane protein</topology>
    </subcellularLocation>
</comment>
<dbReference type="AlphaFoldDB" id="A0A1I4WFR6"/>
<feature type="transmembrane region" description="Helical" evidence="13">
    <location>
        <begin position="93"/>
        <end position="114"/>
    </location>
</feature>
<evidence type="ECO:0000313" key="14">
    <source>
        <dbReference type="EMBL" id="SFN12070.1"/>
    </source>
</evidence>
<evidence type="ECO:0000256" key="11">
    <source>
        <dbReference type="ARBA" id="ARBA00023049"/>
    </source>
</evidence>